<comment type="caution">
    <text evidence="1">The sequence shown here is derived from an EMBL/GenBank/DDBJ whole genome shotgun (WGS) entry which is preliminary data.</text>
</comment>
<evidence type="ECO:0000313" key="1">
    <source>
        <dbReference type="EMBL" id="CBI11812.1"/>
    </source>
</evidence>
<protein>
    <submittedName>
        <fullName evidence="1">Uncharacterized protein</fullName>
    </submittedName>
</protein>
<name>E6QX38_9ZZZZ</name>
<reference evidence="1" key="1">
    <citation type="submission" date="2009-10" db="EMBL/GenBank/DDBJ databases">
        <title>Diversity of trophic interactions inside an arsenic-rich microbial ecosystem.</title>
        <authorList>
            <person name="Bertin P.N."/>
            <person name="Heinrich-Salmeron A."/>
            <person name="Pelletier E."/>
            <person name="Goulhen-Chollet F."/>
            <person name="Arsene-Ploetze F."/>
            <person name="Gallien S."/>
            <person name="Calteau A."/>
            <person name="Vallenet D."/>
            <person name="Casiot C."/>
            <person name="Chane-Woon-Ming B."/>
            <person name="Giloteaux L."/>
            <person name="Barakat M."/>
            <person name="Bonnefoy V."/>
            <person name="Bruneel O."/>
            <person name="Chandler M."/>
            <person name="Cleiss J."/>
            <person name="Duran R."/>
            <person name="Elbaz-Poulichet F."/>
            <person name="Fonknechten N."/>
            <person name="Lauga B."/>
            <person name="Mornico D."/>
            <person name="Ortet P."/>
            <person name="Schaeffer C."/>
            <person name="Siguier P."/>
            <person name="Alexander Thil Smith A."/>
            <person name="Van Dorsselaer A."/>
            <person name="Weissenbach J."/>
            <person name="Medigue C."/>
            <person name="Le Paslier D."/>
        </authorList>
    </citation>
    <scope>NUCLEOTIDE SEQUENCE</scope>
</reference>
<dbReference type="EMBL" id="CABR01000168">
    <property type="protein sequence ID" value="CBI11812.1"/>
    <property type="molecule type" value="Genomic_DNA"/>
</dbReference>
<organism evidence="1">
    <name type="scientific">mine drainage metagenome</name>
    <dbReference type="NCBI Taxonomy" id="410659"/>
    <lineage>
        <taxon>unclassified sequences</taxon>
        <taxon>metagenomes</taxon>
        <taxon>ecological metagenomes</taxon>
    </lineage>
</organism>
<dbReference type="AlphaFoldDB" id="E6QX38"/>
<gene>
    <name evidence="1" type="ORF">CARN7_2659</name>
</gene>
<proteinExistence type="predicted"/>
<sequence length="68" mass="7777">MALHKSLEQLLCDVQSYTYDTLFLPMPELSSQPPYTSTTHKAQNKTRSIKICFIHTANNNQFTDITSL</sequence>
<accession>E6QX38</accession>